<evidence type="ECO:0008006" key="9">
    <source>
        <dbReference type="Google" id="ProtNLM"/>
    </source>
</evidence>
<keyword evidence="4" id="KW-0812">Transmembrane</keyword>
<evidence type="ECO:0000313" key="7">
    <source>
        <dbReference type="EMBL" id="CCC67305.1"/>
    </source>
</evidence>
<dbReference type="OrthoDB" id="3631276at2759"/>
<comment type="similarity">
    <text evidence="2">Belongs to the BMT family.</text>
</comment>
<dbReference type="OMA" id="LMTSRIF"/>
<protein>
    <recommendedName>
        <fullName evidence="9">Glycosyltransferase family 91 protein</fullName>
    </recommendedName>
</protein>
<proteinExistence type="inferred from homology"/>
<dbReference type="STRING" id="1064592.G0V757"/>
<name>G0V757_NAUCA</name>
<reference key="2">
    <citation type="submission" date="2011-08" db="EMBL/GenBank/DDBJ databases">
        <title>Genome sequence of Naumovozyma castellii.</title>
        <authorList>
            <person name="Gordon J.L."/>
            <person name="Armisen D."/>
            <person name="Proux-Wera E."/>
            <person name="OhEigeartaigh S.S."/>
            <person name="Byrne K.P."/>
            <person name="Wolfe K.H."/>
        </authorList>
    </citation>
    <scope>NUCLEOTIDE SEQUENCE</scope>
    <source>
        <strain>Type strain:CBS 4309</strain>
    </source>
</reference>
<dbReference type="eggNOG" id="ENOG502QTZG">
    <property type="taxonomic scope" value="Eukaryota"/>
</dbReference>
<keyword evidence="8" id="KW-1185">Reference proteome</keyword>
<dbReference type="GO" id="GO:0016020">
    <property type="term" value="C:membrane"/>
    <property type="evidence" value="ECO:0007669"/>
    <property type="project" value="UniProtKB-SubCell"/>
</dbReference>
<dbReference type="GeneID" id="96900784"/>
<gene>
    <name evidence="7" type="primary">NCAS0A07470</name>
    <name evidence="7" type="ordered locus">NCAS_0A07470</name>
</gene>
<dbReference type="InterPro" id="IPR021988">
    <property type="entry name" value="BMT1"/>
</dbReference>
<keyword evidence="5" id="KW-0961">Cell wall biogenesis/degradation</keyword>
<keyword evidence="4" id="KW-0735">Signal-anchor</keyword>
<dbReference type="GO" id="GO:0071555">
    <property type="term" value="P:cell wall organization"/>
    <property type="evidence" value="ECO:0007669"/>
    <property type="project" value="UniProtKB-KW"/>
</dbReference>
<evidence type="ECO:0000256" key="5">
    <source>
        <dbReference type="ARBA" id="ARBA00023316"/>
    </source>
</evidence>
<comment type="subcellular location">
    <subcellularLocation>
        <location evidence="1">Membrane</location>
        <topology evidence="1">Single-pass type II membrane protein</topology>
    </subcellularLocation>
</comment>
<dbReference type="AlphaFoldDB" id="G0V757"/>
<accession>G0V757</accession>
<keyword evidence="3" id="KW-0328">Glycosyltransferase</keyword>
<dbReference type="KEGG" id="ncs:NCAS_0A07470"/>
<evidence type="ECO:0000313" key="8">
    <source>
        <dbReference type="Proteomes" id="UP000001640"/>
    </source>
</evidence>
<feature type="compositionally biased region" description="Low complexity" evidence="6">
    <location>
        <begin position="13"/>
        <end position="22"/>
    </location>
</feature>
<dbReference type="GO" id="GO:0000030">
    <property type="term" value="F:mannosyltransferase activity"/>
    <property type="evidence" value="ECO:0007669"/>
    <property type="project" value="InterPro"/>
</dbReference>
<dbReference type="EMBL" id="HE576752">
    <property type="protein sequence ID" value="CCC67305.1"/>
    <property type="molecule type" value="Genomic_DNA"/>
</dbReference>
<evidence type="ECO:0000256" key="2">
    <source>
        <dbReference type="ARBA" id="ARBA00009486"/>
    </source>
</evidence>
<keyword evidence="3" id="KW-0808">Transferase</keyword>
<organism evidence="7 8">
    <name type="scientific">Naumovozyma castellii</name>
    <name type="common">Yeast</name>
    <name type="synonym">Saccharomyces castellii</name>
    <dbReference type="NCBI Taxonomy" id="27288"/>
    <lineage>
        <taxon>Eukaryota</taxon>
        <taxon>Fungi</taxon>
        <taxon>Dikarya</taxon>
        <taxon>Ascomycota</taxon>
        <taxon>Saccharomycotina</taxon>
        <taxon>Saccharomycetes</taxon>
        <taxon>Saccharomycetales</taxon>
        <taxon>Saccharomycetaceae</taxon>
        <taxon>Naumovozyma</taxon>
    </lineage>
</organism>
<dbReference type="InParanoid" id="G0V757"/>
<dbReference type="HOGENOM" id="CLU_013841_0_0_1"/>
<reference evidence="7 8" key="1">
    <citation type="journal article" date="2011" name="Proc. Natl. Acad. Sci. U.S.A.">
        <title>Evolutionary erosion of yeast sex chromosomes by mating-type switching accidents.</title>
        <authorList>
            <person name="Gordon J.L."/>
            <person name="Armisen D."/>
            <person name="Proux-Wera E."/>
            <person name="Oheigeartaigh S.S."/>
            <person name="Byrne K.P."/>
            <person name="Wolfe K.H."/>
        </authorList>
    </citation>
    <scope>NUCLEOTIDE SEQUENCE [LARGE SCALE GENOMIC DNA]</scope>
    <source>
        <strain evidence="8">ATCC 76901 / BCRC 22586 / CBS 4309 / NBRC 1992 / NRRL Y-12630</strain>
    </source>
</reference>
<sequence length="673" mass="78171">MSVPPEFSKKDSSSSLTSAHSDSASKVELHNNKNNILDRVTVFAKTFPRRLFQTIRRNKAYQLLALLLILLQVILVTRPDSITDTVGYYSASFSNPAVVEHKKDLLNVDVSKILRFKRWAKSPVSKNVQKQKFTSKLVTGFVNNIDITKQKLKRKNKKDHPQDSNVHEGYENLASCEDFAYTAPMEHADWSDILQDDLITARREMIKKGGLMAKEVQHESEKDWSEEKIIKEHFFRFGSSAVWLESEECFVMYTRVMYSFKGSKRDDHFSFLRGQTFDRDWNEIKGKRIPYNDMQIPNDIEQEIKLLDAALDQNQCDSLKNKDNEMFHKCQVEHTKNFLKNSKRKEEILSNYFITYPTNVNVPFDPSKNIHKGPQDPRVIVRKTNDMEDPIIVFNMYDEDEKKKRMFAFHPHRRVDPLIKLMIEGHPMRNDEKNWAPFLHEHTKESALSRGTLHFVYSLKPLEILKCSLNDGKCEVVFGADTLGLEKDNSYGEMRGGSQWIKLPDVLPTVKDKQIWVGFPKIHLSRSACRNHYYRPMLSVLVESNGVYNMDLEVPVLDFGLDVASWDMKGSYCDLLNVLNPNNIAYWDVVNQDPHTKKYEDYLAITMSESDIFSRVMVIRGVLDYILGAYKEKEIKDNFQVDEESPIILRKTLKCIADYASEQAKEYSESHPR</sequence>
<feature type="region of interest" description="Disordered" evidence="6">
    <location>
        <begin position="1"/>
        <end position="25"/>
    </location>
</feature>
<dbReference type="Proteomes" id="UP000001640">
    <property type="component" value="Chromosome 1"/>
</dbReference>
<evidence type="ECO:0000256" key="4">
    <source>
        <dbReference type="ARBA" id="ARBA00022968"/>
    </source>
</evidence>
<evidence type="ECO:0000256" key="6">
    <source>
        <dbReference type="SAM" id="MobiDB-lite"/>
    </source>
</evidence>
<evidence type="ECO:0000256" key="1">
    <source>
        <dbReference type="ARBA" id="ARBA00004606"/>
    </source>
</evidence>
<evidence type="ECO:0000256" key="3">
    <source>
        <dbReference type="ARBA" id="ARBA00022676"/>
    </source>
</evidence>
<dbReference type="Pfam" id="PF12141">
    <property type="entry name" value="BMT"/>
    <property type="match status" value="2"/>
</dbReference>
<dbReference type="RefSeq" id="XP_003673686.1">
    <property type="nucleotide sequence ID" value="XM_003673638.1"/>
</dbReference>